<dbReference type="Proteomes" id="UP000679950">
    <property type="component" value="Unassembled WGS sequence"/>
</dbReference>
<accession>A0ABQ4KND1</accession>
<evidence type="ECO:0000313" key="3">
    <source>
        <dbReference type="Proteomes" id="UP000679950"/>
    </source>
</evidence>
<proteinExistence type="predicted"/>
<keyword evidence="1" id="KW-1133">Transmembrane helix</keyword>
<organism evidence="2 3">
    <name type="scientific">Lederbergia ruris</name>
    <dbReference type="NCBI Taxonomy" id="217495"/>
    <lineage>
        <taxon>Bacteria</taxon>
        <taxon>Bacillati</taxon>
        <taxon>Bacillota</taxon>
        <taxon>Bacilli</taxon>
        <taxon>Bacillales</taxon>
        <taxon>Bacillaceae</taxon>
        <taxon>Lederbergia</taxon>
    </lineage>
</organism>
<dbReference type="EMBL" id="BORB01000045">
    <property type="protein sequence ID" value="GIN59457.1"/>
    <property type="molecule type" value="Genomic_DNA"/>
</dbReference>
<gene>
    <name evidence="2" type="primary">ypfB</name>
    <name evidence="2" type="ORF">J8TS2_37760</name>
</gene>
<name>A0ABQ4KND1_9BACI</name>
<evidence type="ECO:0008006" key="4">
    <source>
        <dbReference type="Google" id="ProtNLM"/>
    </source>
</evidence>
<dbReference type="Pfam" id="PF17313">
    <property type="entry name" value="DUF5359"/>
    <property type="match status" value="1"/>
</dbReference>
<keyword evidence="3" id="KW-1185">Reference proteome</keyword>
<feature type="transmembrane region" description="Helical" evidence="1">
    <location>
        <begin position="7"/>
        <end position="26"/>
    </location>
</feature>
<dbReference type="InterPro" id="IPR035281">
    <property type="entry name" value="DUF5359"/>
</dbReference>
<keyword evidence="1" id="KW-0812">Transmembrane</keyword>
<comment type="caution">
    <text evidence="2">The sequence shown here is derived from an EMBL/GenBank/DDBJ whole genome shotgun (WGS) entry which is preliminary data.</text>
</comment>
<evidence type="ECO:0000313" key="2">
    <source>
        <dbReference type="EMBL" id="GIN59457.1"/>
    </source>
</evidence>
<protein>
    <recommendedName>
        <fullName evidence="4">YpfB family protein</fullName>
    </recommendedName>
</protein>
<dbReference type="RefSeq" id="WP_212967278.1">
    <property type="nucleotide sequence ID" value="NZ_BORB01000045.1"/>
</dbReference>
<reference evidence="2 3" key="1">
    <citation type="submission" date="2021-03" db="EMBL/GenBank/DDBJ databases">
        <title>Antimicrobial resistance genes in bacteria isolated from Japanese honey, and their potential for conferring macrolide and lincosamide resistance in the American foulbrood pathogen Paenibacillus larvae.</title>
        <authorList>
            <person name="Okamoto M."/>
            <person name="Kumagai M."/>
            <person name="Kanamori H."/>
            <person name="Takamatsu D."/>
        </authorList>
    </citation>
    <scope>NUCLEOTIDE SEQUENCE [LARGE SCALE GENOMIC DNA]</scope>
    <source>
        <strain evidence="2 3">J8TS2</strain>
    </source>
</reference>
<keyword evidence="1" id="KW-0472">Membrane</keyword>
<sequence length="64" mass="7774">MKRLERIFLKLVLFHLFILIGVQTLFQHVTWFDYVNKLIQYEGVSGMEEQDKLDVFHQKINPHE</sequence>
<evidence type="ECO:0000256" key="1">
    <source>
        <dbReference type="SAM" id="Phobius"/>
    </source>
</evidence>